<proteinExistence type="predicted"/>
<gene>
    <name evidence="1" type="ORF">POCULU_LOCUS11200</name>
</gene>
<reference evidence="1" key="1">
    <citation type="submission" date="2021-06" db="EMBL/GenBank/DDBJ databases">
        <authorList>
            <person name="Kallberg Y."/>
            <person name="Tangrot J."/>
            <person name="Rosling A."/>
        </authorList>
    </citation>
    <scope>NUCLEOTIDE SEQUENCE</scope>
    <source>
        <strain evidence="1">IA702</strain>
    </source>
</reference>
<name>A0A9N9EKG2_9GLOM</name>
<sequence>DGKSHAIFWEDNYKDLSCVICYQDFPEITGPHSSKYIPLQKWIKQERIGASYETYKRYDTAYFKVSKFRRRSIIYDIIVRCRFNNYPQNWDVTIYHFECYLKGIEPEYKPREYLPDLNRRELLEIYEGLRRELLNSHAQLPPITHITPWPYSSLNIQLETDETYTPLAGKGGGNPQHT</sequence>
<dbReference type="AlphaFoldDB" id="A0A9N9EKG2"/>
<evidence type="ECO:0000313" key="2">
    <source>
        <dbReference type="Proteomes" id="UP000789572"/>
    </source>
</evidence>
<protein>
    <submittedName>
        <fullName evidence="1">1424_t:CDS:1</fullName>
    </submittedName>
</protein>
<organism evidence="1 2">
    <name type="scientific">Paraglomus occultum</name>
    <dbReference type="NCBI Taxonomy" id="144539"/>
    <lineage>
        <taxon>Eukaryota</taxon>
        <taxon>Fungi</taxon>
        <taxon>Fungi incertae sedis</taxon>
        <taxon>Mucoromycota</taxon>
        <taxon>Glomeromycotina</taxon>
        <taxon>Glomeromycetes</taxon>
        <taxon>Paraglomerales</taxon>
        <taxon>Paraglomeraceae</taxon>
        <taxon>Paraglomus</taxon>
    </lineage>
</organism>
<dbReference type="Proteomes" id="UP000789572">
    <property type="component" value="Unassembled WGS sequence"/>
</dbReference>
<comment type="caution">
    <text evidence="1">The sequence shown here is derived from an EMBL/GenBank/DDBJ whole genome shotgun (WGS) entry which is preliminary data.</text>
</comment>
<feature type="non-terminal residue" evidence="1">
    <location>
        <position position="178"/>
    </location>
</feature>
<dbReference type="EMBL" id="CAJVPJ010007394">
    <property type="protein sequence ID" value="CAG8675330.1"/>
    <property type="molecule type" value="Genomic_DNA"/>
</dbReference>
<accession>A0A9N9EKG2</accession>
<evidence type="ECO:0000313" key="1">
    <source>
        <dbReference type="EMBL" id="CAG8675330.1"/>
    </source>
</evidence>
<keyword evidence="2" id="KW-1185">Reference proteome</keyword>
<feature type="non-terminal residue" evidence="1">
    <location>
        <position position="1"/>
    </location>
</feature>